<dbReference type="InterPro" id="IPR014767">
    <property type="entry name" value="DAD_dom"/>
</dbReference>
<dbReference type="Gene3D" id="1.20.58.2220">
    <property type="entry name" value="Formin, FH2 domain"/>
    <property type="match status" value="1"/>
</dbReference>
<dbReference type="GO" id="GO:0043332">
    <property type="term" value="C:mating projection tip"/>
    <property type="evidence" value="ECO:0007669"/>
    <property type="project" value="TreeGrafter"/>
</dbReference>
<dbReference type="Gene3D" id="6.10.30.50">
    <property type="match status" value="1"/>
</dbReference>
<dbReference type="InterPro" id="IPR011989">
    <property type="entry name" value="ARM-like"/>
</dbReference>
<dbReference type="InterPro" id="IPR051661">
    <property type="entry name" value="Actin_filament_regulator"/>
</dbReference>
<feature type="compositionally biased region" description="Basic and acidic residues" evidence="4">
    <location>
        <begin position="1036"/>
        <end position="1058"/>
    </location>
</feature>
<dbReference type="SMART" id="SM01140">
    <property type="entry name" value="Drf_GBD"/>
    <property type="match status" value="1"/>
</dbReference>
<feature type="compositionally biased region" description="Basic and acidic residues" evidence="4">
    <location>
        <begin position="1812"/>
        <end position="1822"/>
    </location>
</feature>
<evidence type="ECO:0000256" key="3">
    <source>
        <dbReference type="SAM" id="Coils"/>
    </source>
</evidence>
<feature type="region of interest" description="Disordered" evidence="4">
    <location>
        <begin position="1"/>
        <end position="142"/>
    </location>
</feature>
<dbReference type="Pfam" id="PF02181">
    <property type="entry name" value="FH2"/>
    <property type="match status" value="1"/>
</dbReference>
<dbReference type="GO" id="GO:0030010">
    <property type="term" value="P:establishment of cell polarity"/>
    <property type="evidence" value="ECO:0007669"/>
    <property type="project" value="UniProtKB-ARBA"/>
</dbReference>
<dbReference type="GO" id="GO:0051017">
    <property type="term" value="P:actin filament bundle assembly"/>
    <property type="evidence" value="ECO:0007669"/>
    <property type="project" value="TreeGrafter"/>
</dbReference>
<dbReference type="GO" id="GO:0051016">
    <property type="term" value="P:barbed-end actin filament capping"/>
    <property type="evidence" value="ECO:0007669"/>
    <property type="project" value="TreeGrafter"/>
</dbReference>
<feature type="domain" description="FH2" evidence="7">
    <location>
        <begin position="1172"/>
        <end position="1594"/>
    </location>
</feature>
<feature type="compositionally biased region" description="Basic and acidic residues" evidence="4">
    <location>
        <begin position="29"/>
        <end position="41"/>
    </location>
</feature>
<dbReference type="GO" id="GO:0032991">
    <property type="term" value="C:protein-containing complex"/>
    <property type="evidence" value="ECO:0007669"/>
    <property type="project" value="UniProtKB-ARBA"/>
</dbReference>
<dbReference type="InterPro" id="IPR016024">
    <property type="entry name" value="ARM-type_fold"/>
</dbReference>
<protein>
    <recommendedName>
        <fullName evidence="10">Cytokinesis protein sepA</fullName>
    </recommendedName>
</protein>
<dbReference type="Pfam" id="PF06367">
    <property type="entry name" value="Drf_FH3"/>
    <property type="match status" value="1"/>
</dbReference>
<name>A0A6A6PF22_9PEZI</name>
<keyword evidence="1 3" id="KW-0175">Coiled coil</keyword>
<dbReference type="GO" id="GO:0031267">
    <property type="term" value="F:small GTPase binding"/>
    <property type="evidence" value="ECO:0007669"/>
    <property type="project" value="InterPro"/>
</dbReference>
<evidence type="ECO:0000259" key="6">
    <source>
        <dbReference type="PROSITE" id="PS51232"/>
    </source>
</evidence>
<dbReference type="InterPro" id="IPR010472">
    <property type="entry name" value="FH3_dom"/>
</dbReference>
<feature type="compositionally biased region" description="Polar residues" evidence="4">
    <location>
        <begin position="205"/>
        <end position="231"/>
    </location>
</feature>
<dbReference type="EMBL" id="MU001670">
    <property type="protein sequence ID" value="KAF2462432.1"/>
    <property type="molecule type" value="Genomic_DNA"/>
</dbReference>
<feature type="compositionally biased region" description="Basic residues" evidence="4">
    <location>
        <begin position="944"/>
        <end position="954"/>
    </location>
</feature>
<feature type="compositionally biased region" description="Polar residues" evidence="4">
    <location>
        <begin position="1"/>
        <end position="18"/>
    </location>
</feature>
<feature type="domain" description="DAD" evidence="5">
    <location>
        <begin position="1614"/>
        <end position="1646"/>
    </location>
</feature>
<feature type="region of interest" description="Disordered" evidence="4">
    <location>
        <begin position="1629"/>
        <end position="1769"/>
    </location>
</feature>
<dbReference type="FunFam" id="6.10.30.50:FF:000001">
    <property type="entry name" value="Cytokinesis sepA protein"/>
    <property type="match status" value="1"/>
</dbReference>
<feature type="compositionally biased region" description="Pro residues" evidence="4">
    <location>
        <begin position="1059"/>
        <end position="1083"/>
    </location>
</feature>
<dbReference type="FunFam" id="1.20.58.2220:FF:000006">
    <property type="entry name" value="Cytokinesis protein sepA"/>
    <property type="match status" value="1"/>
</dbReference>
<dbReference type="SUPFAM" id="SSF101447">
    <property type="entry name" value="Formin homology 2 domain (FH2 domain)"/>
    <property type="match status" value="1"/>
</dbReference>
<feature type="compositionally biased region" description="Low complexity" evidence="4">
    <location>
        <begin position="53"/>
        <end position="64"/>
    </location>
</feature>
<dbReference type="GO" id="GO:0015629">
    <property type="term" value="C:actin cytoskeleton"/>
    <property type="evidence" value="ECO:0007669"/>
    <property type="project" value="UniProtKB-ARBA"/>
</dbReference>
<feature type="coiled-coil region" evidence="3">
    <location>
        <begin position="868"/>
        <end position="895"/>
    </location>
</feature>
<dbReference type="GO" id="GO:1903475">
    <property type="term" value="P:mitotic actomyosin contractile ring assembly"/>
    <property type="evidence" value="ECO:0007669"/>
    <property type="project" value="TreeGrafter"/>
</dbReference>
<evidence type="ECO:0000256" key="4">
    <source>
        <dbReference type="SAM" id="MobiDB-lite"/>
    </source>
</evidence>
<feature type="region of interest" description="Disordered" evidence="4">
    <location>
        <begin position="1791"/>
        <end position="1822"/>
    </location>
</feature>
<dbReference type="InterPro" id="IPR042201">
    <property type="entry name" value="FH2_Formin_sf"/>
</dbReference>
<organism evidence="8 9">
    <name type="scientific">Lineolata rhizophorae</name>
    <dbReference type="NCBI Taxonomy" id="578093"/>
    <lineage>
        <taxon>Eukaryota</taxon>
        <taxon>Fungi</taxon>
        <taxon>Dikarya</taxon>
        <taxon>Ascomycota</taxon>
        <taxon>Pezizomycotina</taxon>
        <taxon>Dothideomycetes</taxon>
        <taxon>Dothideomycetes incertae sedis</taxon>
        <taxon>Lineolatales</taxon>
        <taxon>Lineolataceae</taxon>
        <taxon>Lineolata</taxon>
    </lineage>
</organism>
<dbReference type="Gene3D" id="1.10.238.150">
    <property type="entry name" value="Formin, FH3 diaphanous domain"/>
    <property type="match status" value="1"/>
</dbReference>
<feature type="compositionally biased region" description="Pro residues" evidence="4">
    <location>
        <begin position="1090"/>
        <end position="1151"/>
    </location>
</feature>
<keyword evidence="9" id="KW-1185">Reference proteome</keyword>
<feature type="region of interest" description="Disordered" evidence="4">
    <location>
        <begin position="1600"/>
        <end position="1619"/>
    </location>
</feature>
<dbReference type="FunFam" id="1.25.10.10:FF:000291">
    <property type="entry name" value="Cytokinesis protein sepA"/>
    <property type="match status" value="1"/>
</dbReference>
<dbReference type="PROSITE" id="PS51231">
    <property type="entry name" value="DAD"/>
    <property type="match status" value="1"/>
</dbReference>
<dbReference type="InterPro" id="IPR015425">
    <property type="entry name" value="FH2_Formin"/>
</dbReference>
<feature type="compositionally biased region" description="Polar residues" evidence="4">
    <location>
        <begin position="1021"/>
        <end position="1030"/>
    </location>
</feature>
<dbReference type="GO" id="GO:0033554">
    <property type="term" value="P:cellular response to stress"/>
    <property type="evidence" value="ECO:0007669"/>
    <property type="project" value="UniProtKB-ARBA"/>
</dbReference>
<dbReference type="GO" id="GO:0005934">
    <property type="term" value="C:cellular bud tip"/>
    <property type="evidence" value="ECO:0007669"/>
    <property type="project" value="UniProtKB-ARBA"/>
</dbReference>
<dbReference type="PANTHER" id="PTHR47102:SF2">
    <property type="entry name" value="PROTEIN BNI1"/>
    <property type="match status" value="1"/>
</dbReference>
<dbReference type="GO" id="GO:0003779">
    <property type="term" value="F:actin binding"/>
    <property type="evidence" value="ECO:0007669"/>
    <property type="project" value="InterPro"/>
</dbReference>
<evidence type="ECO:0008006" key="10">
    <source>
        <dbReference type="Google" id="ProtNLM"/>
    </source>
</evidence>
<feature type="compositionally biased region" description="Low complexity" evidence="4">
    <location>
        <begin position="926"/>
        <end position="940"/>
    </location>
</feature>
<dbReference type="SUPFAM" id="SSF48371">
    <property type="entry name" value="ARM repeat"/>
    <property type="match status" value="1"/>
</dbReference>
<feature type="coiled-coil region" evidence="3">
    <location>
        <begin position="783"/>
        <end position="817"/>
    </location>
</feature>
<feature type="compositionally biased region" description="Low complexity" evidence="4">
    <location>
        <begin position="1748"/>
        <end position="1769"/>
    </location>
</feature>
<dbReference type="SMART" id="SM00498">
    <property type="entry name" value="FH2"/>
    <property type="match status" value="1"/>
</dbReference>
<feature type="compositionally biased region" description="Low complexity" evidence="4">
    <location>
        <begin position="1603"/>
        <end position="1619"/>
    </location>
</feature>
<dbReference type="SMART" id="SM01139">
    <property type="entry name" value="Drf_FH3"/>
    <property type="match status" value="1"/>
</dbReference>
<evidence type="ECO:0000313" key="8">
    <source>
        <dbReference type="EMBL" id="KAF2462432.1"/>
    </source>
</evidence>
<evidence type="ECO:0000259" key="5">
    <source>
        <dbReference type="PROSITE" id="PS51231"/>
    </source>
</evidence>
<evidence type="ECO:0000256" key="2">
    <source>
        <dbReference type="ARBA" id="ARBA00037935"/>
    </source>
</evidence>
<feature type="compositionally biased region" description="Basic and acidic residues" evidence="4">
    <location>
        <begin position="1573"/>
        <end position="1589"/>
    </location>
</feature>
<comment type="similarity">
    <text evidence="2">Belongs to the formin homology family. BNI1 subfamily.</text>
</comment>
<feature type="compositionally biased region" description="Low complexity" evidence="4">
    <location>
        <begin position="1673"/>
        <end position="1698"/>
    </location>
</feature>
<feature type="compositionally biased region" description="Low complexity" evidence="4">
    <location>
        <begin position="1791"/>
        <end position="1805"/>
    </location>
</feature>
<dbReference type="Proteomes" id="UP000799766">
    <property type="component" value="Unassembled WGS sequence"/>
</dbReference>
<feature type="region of interest" description="Disordered" evidence="4">
    <location>
        <begin position="983"/>
        <end position="1173"/>
    </location>
</feature>
<feature type="compositionally biased region" description="Basic residues" evidence="4">
    <location>
        <begin position="1639"/>
        <end position="1653"/>
    </location>
</feature>
<dbReference type="Pfam" id="PF06371">
    <property type="entry name" value="Drf_GBD"/>
    <property type="match status" value="1"/>
</dbReference>
<dbReference type="InterPro" id="IPR010473">
    <property type="entry name" value="GTPase-bd"/>
</dbReference>
<dbReference type="OrthoDB" id="1104827at2759"/>
<evidence type="ECO:0000256" key="1">
    <source>
        <dbReference type="ARBA" id="ARBA00023054"/>
    </source>
</evidence>
<reference evidence="8" key="1">
    <citation type="journal article" date="2020" name="Stud. Mycol.">
        <title>101 Dothideomycetes genomes: a test case for predicting lifestyles and emergence of pathogens.</title>
        <authorList>
            <person name="Haridas S."/>
            <person name="Albert R."/>
            <person name="Binder M."/>
            <person name="Bloem J."/>
            <person name="Labutti K."/>
            <person name="Salamov A."/>
            <person name="Andreopoulos B."/>
            <person name="Baker S."/>
            <person name="Barry K."/>
            <person name="Bills G."/>
            <person name="Bluhm B."/>
            <person name="Cannon C."/>
            <person name="Castanera R."/>
            <person name="Culley D."/>
            <person name="Daum C."/>
            <person name="Ezra D."/>
            <person name="Gonzalez J."/>
            <person name="Henrissat B."/>
            <person name="Kuo A."/>
            <person name="Liang C."/>
            <person name="Lipzen A."/>
            <person name="Lutzoni F."/>
            <person name="Magnuson J."/>
            <person name="Mondo S."/>
            <person name="Nolan M."/>
            <person name="Ohm R."/>
            <person name="Pangilinan J."/>
            <person name="Park H.-J."/>
            <person name="Ramirez L."/>
            <person name="Alfaro M."/>
            <person name="Sun H."/>
            <person name="Tritt A."/>
            <person name="Yoshinaga Y."/>
            <person name="Zwiers L.-H."/>
            <person name="Turgeon B."/>
            <person name="Goodwin S."/>
            <person name="Spatafora J."/>
            <person name="Crous P."/>
            <person name="Grigoriev I."/>
        </authorList>
    </citation>
    <scope>NUCLEOTIDE SEQUENCE</scope>
    <source>
        <strain evidence="8">ATCC 16933</strain>
    </source>
</reference>
<dbReference type="GO" id="GO:0000131">
    <property type="term" value="C:incipient cellular bud site"/>
    <property type="evidence" value="ECO:0007669"/>
    <property type="project" value="UniProtKB-ARBA"/>
</dbReference>
<feature type="region of interest" description="Disordered" evidence="4">
    <location>
        <begin position="200"/>
        <end position="234"/>
    </location>
</feature>
<gene>
    <name evidence="8" type="ORF">BDY21DRAFT_277797</name>
</gene>
<dbReference type="Gene3D" id="1.25.10.10">
    <property type="entry name" value="Leucine-rich Repeat Variant"/>
    <property type="match status" value="1"/>
</dbReference>
<proteinExistence type="inferred from homology"/>
<evidence type="ECO:0000313" key="9">
    <source>
        <dbReference type="Proteomes" id="UP000799766"/>
    </source>
</evidence>
<evidence type="ECO:0000259" key="7">
    <source>
        <dbReference type="PROSITE" id="PS51444"/>
    </source>
</evidence>
<feature type="region of interest" description="Disordered" evidence="4">
    <location>
        <begin position="911"/>
        <end position="971"/>
    </location>
</feature>
<feature type="domain" description="GBD/FH3" evidence="6">
    <location>
        <begin position="294"/>
        <end position="723"/>
    </location>
</feature>
<dbReference type="PROSITE" id="PS51444">
    <property type="entry name" value="FH2"/>
    <property type="match status" value="1"/>
</dbReference>
<feature type="coiled-coil region" evidence="3">
    <location>
        <begin position="1463"/>
        <end position="1490"/>
    </location>
</feature>
<dbReference type="FunFam" id="1.10.238.150:FF:000003">
    <property type="entry name" value="Cytokinesis protein SepA"/>
    <property type="match status" value="1"/>
</dbReference>
<dbReference type="GO" id="GO:0005938">
    <property type="term" value="C:cell cortex"/>
    <property type="evidence" value="ECO:0007669"/>
    <property type="project" value="UniProtKB-ARBA"/>
</dbReference>
<accession>A0A6A6PF22</accession>
<dbReference type="PROSITE" id="PS51232">
    <property type="entry name" value="GBD_FH3"/>
    <property type="match status" value="1"/>
</dbReference>
<dbReference type="InterPro" id="IPR014768">
    <property type="entry name" value="GBD/FH3_dom"/>
</dbReference>
<sequence>MAPTPSSQDSKARQSSGGKSFFGRKLHKERPSAASEDRHLVAETPTAANFPASSASSVYGSQSSRHSRGGSTASISERDGRPQSMGPDGGLAMGAGVITSIPYDSRPPSRREPMPHQLNKPGGDFHQYPVFSSTSPPNGSAAPVGTAYRANPGVTGNAMAVSQSGDRGVSMQQFGPGRGFSVASGGSGAAYGQYAPNGSHHGSFDSVNTRTSSDQASVHSVQSQARGSTATMWPGGGSHANIGSMMGMDPQTLMPMISPTQSASSKHNYQAHSYHKDPGFNATQSFSPDGFNLNRPTDDRIIEKEFLALMHKRGWKGMPEQARRQMEAYSIDKKWTLVYQDRLTEWQNEQKRRKNARNTLAGQDSIFSRAEEEGSPEWYVRKVMDNSITPKQLQSLSVSLRTQPIAWVKSFVEAQGQIALTNVLSKINRRQAQGPAPPPTGSAKNDQDLDREYDIIKCLKALMNNKYGADNALQHMQIITALVTSLISPRLNTRKLVSDVLTFLCHWGHGQGHLKVLQSLDVLKAQQGENGRFDAWMRIVEVTIDGRGKMGSMVGASDDVRSGGIGMENMLMEYAVASLLLVNMIVDAPDRDLQMRCHIRAQFTGCGIKRILTKMEGFQYEVIDKQIERYRTNEAIDYEDMLERENASMVDSVEGEVKDLNDPVQVADAIMSKIRGGRSQDYFISAMQHLLLIRDNEGEDRLRMFQLVDSMLTYVAMDRRLPDMDLKQSLNFTVQNLLDKLYTDGEARQARDEELAARQLAESAMAERDEMRAQVELGADGVVRKLQKQLEEQESIIALQQRQTDALKAELADLQHLRAQDQQRNELETRELYLMLRDAQDVAAATAAKNKGAAGQKAGMDPAQMQGILDREKLMDRLEKQLERAKTQAKLEGRVWQQVQPSDKLRALREEMEGGGADEEGEGRAAGEQYGGQLQTGYLGSVRRQTRATSRKPVPRRERKEVAEEDDEEEAMVYEKPRIVEFRRPQVAKDQPGVGLLNEITSKVRREDATDEEDAGDGVTTGPSHPSLESESPKTPADDKFEGEEKKEAKEGEAKDKTPPPAPPAPSLPGFSGPPPPPPPPLPGAQKDGAPPPPPPPPPMPGFAGGPPPPPPPPMPGFANGAPPPPPPPMPGQGGPPPPPPPPPPGAPPLPGARRGPGYLPQQSPTYQPNVGLPVARPKKKLKALHWDKVDTPQVTIWASHAPTLEAKEEKYRELSKKGVLDEVEKLFLAKEIKQLGKGTGAKKPEKKQIISSDLMHTFQISLSKFSHVSTEDMVRMIIHCDKEILENNVVMEFLARNDMCNVPDNTAKLMAPYSMDWTGPDTSGSKREQDPNELTREDQIYLYTAYELHHYWKSRMRALQLTRTYESDYDEISVKLQEVVKVSESLRDSVSLMNVLGLILDIGNYMNDTNKQATGFKLSSLARLGMVKDDKNESTFADLVERIVRNQYPEWEGFVDDIAGVVAAQKLNVEQLQQDAKKYVDNIRNVQSSLDSGNLSDPKKFHPEDRVGVVVQRCMKEARRKAEQMELYLDEMVRTYEDIMTFYGEDPADDNARREFFSKLAMFVTEWKKSKSKNVEYEENRRRNEASMRRKQAINAQVANTGDAAGAGSSPNSPASTGAMDTLLEKLRAAAPQQRDHRDRRRRARLKDRHQVRIASGQKMPDGGSSVGGDGAAAAGPAGSGSGSEPRSPPTAAGAPAARDDVADRAASMLQGLRGDDADDAAAGLRVRRRRDNADDERARRRKRRAAAAAAAAASAEAGAAAGPRRSVGLGDGEAAEVGAAGEVGVVGADGADGAPATPVTIVSPPSPVAKGEKGEPGEPG</sequence>
<dbReference type="PANTHER" id="PTHR47102">
    <property type="entry name" value="PROTEIN BNI1"/>
    <property type="match status" value="1"/>
</dbReference>
<feature type="region of interest" description="Disordered" evidence="4">
    <location>
        <begin position="1573"/>
        <end position="1592"/>
    </location>
</feature>
<dbReference type="GO" id="GO:0032153">
    <property type="term" value="C:cell division site"/>
    <property type="evidence" value="ECO:0007669"/>
    <property type="project" value="UniProtKB-ARBA"/>
</dbReference>